<dbReference type="RefSeq" id="WP_157392625.1">
    <property type="nucleotide sequence ID" value="NZ_WRPP01000011.1"/>
</dbReference>
<dbReference type="Proteomes" id="UP000466794">
    <property type="component" value="Unassembled WGS sequence"/>
</dbReference>
<reference evidence="1 2" key="1">
    <citation type="submission" date="2019-12" db="EMBL/GenBank/DDBJ databases">
        <title>Nocardia sp. nov. ET3-3 isolated from soil.</title>
        <authorList>
            <person name="Kanchanasin P."/>
            <person name="Tanasupawat S."/>
            <person name="Yuki M."/>
            <person name="Kudo T."/>
        </authorList>
    </citation>
    <scope>NUCLEOTIDE SEQUENCE [LARGE SCALE GENOMIC DNA]</scope>
    <source>
        <strain evidence="1 2">ET3-3</strain>
    </source>
</reference>
<protein>
    <submittedName>
        <fullName evidence="1">DUF4393 domain-containing protein</fullName>
    </submittedName>
</protein>
<sequence>MAITESGSGDDDLDVVGNDLAVREDAPLPVPVSPEAKPPSAGPVRATAGVVAVAVSAAVEASFWSLHTALGVTSVVLRGSMAGQPPRAILSEAGAQVRHSVRQALGVGVTETAESVPDSSPTNALRARGAELLRRSADFHADDDNHHHTAYARILGEITPDEARIVRHLYLDGPQPAVEVRAGRTSHRGTFNLLGEDAALRYPNRITEYLANLDRLGLIHLTREALGNPNRYQLLEAMPEVRRLLKRASFGTKVLYRTIELSSFGAGFVRTCLPVPVLDSQALEQHG</sequence>
<evidence type="ECO:0000313" key="1">
    <source>
        <dbReference type="EMBL" id="MVU83056.1"/>
    </source>
</evidence>
<accession>A0A7K1V904</accession>
<organism evidence="1 2">
    <name type="scientific">Nocardia terrae</name>
    <dbReference type="NCBI Taxonomy" id="2675851"/>
    <lineage>
        <taxon>Bacteria</taxon>
        <taxon>Bacillati</taxon>
        <taxon>Actinomycetota</taxon>
        <taxon>Actinomycetes</taxon>
        <taxon>Mycobacteriales</taxon>
        <taxon>Nocardiaceae</taxon>
        <taxon>Nocardia</taxon>
    </lineage>
</organism>
<evidence type="ECO:0000313" key="2">
    <source>
        <dbReference type="Proteomes" id="UP000466794"/>
    </source>
</evidence>
<keyword evidence="2" id="KW-1185">Reference proteome</keyword>
<dbReference type="Gene3D" id="3.30.110.190">
    <property type="match status" value="1"/>
</dbReference>
<dbReference type="InterPro" id="IPR025506">
    <property type="entry name" value="Abi_alpha"/>
</dbReference>
<dbReference type="EMBL" id="WRPP01000011">
    <property type="protein sequence ID" value="MVU83056.1"/>
    <property type="molecule type" value="Genomic_DNA"/>
</dbReference>
<dbReference type="AlphaFoldDB" id="A0A7K1V904"/>
<dbReference type="Pfam" id="PF14337">
    <property type="entry name" value="Abi_alpha"/>
    <property type="match status" value="1"/>
</dbReference>
<proteinExistence type="predicted"/>
<name>A0A7K1V904_9NOCA</name>
<gene>
    <name evidence="1" type="ORF">GPX89_38190</name>
</gene>
<comment type="caution">
    <text evidence="1">The sequence shown here is derived from an EMBL/GenBank/DDBJ whole genome shotgun (WGS) entry which is preliminary data.</text>
</comment>